<dbReference type="HAMAP" id="MF_02033">
    <property type="entry name" value="FtsA"/>
    <property type="match status" value="1"/>
</dbReference>
<keyword evidence="4 5" id="KW-0131">Cell cycle</keyword>
<evidence type="ECO:0000256" key="5">
    <source>
        <dbReference type="HAMAP-Rule" id="MF_02033"/>
    </source>
</evidence>
<evidence type="ECO:0000256" key="2">
    <source>
        <dbReference type="ARBA" id="ARBA00022618"/>
    </source>
</evidence>
<organism evidence="7 8">
    <name type="scientific">Candidatus Tagabacteria bacterium CG09_land_8_20_14_0_10_41_14</name>
    <dbReference type="NCBI Taxonomy" id="1975021"/>
    <lineage>
        <taxon>Bacteria</taxon>
        <taxon>Candidatus Tagaibacteriota</taxon>
    </lineage>
</organism>
<dbReference type="InterPro" id="IPR043129">
    <property type="entry name" value="ATPase_NBD"/>
</dbReference>
<dbReference type="InterPro" id="IPR050696">
    <property type="entry name" value="FtsA/MreB"/>
</dbReference>
<comment type="subcellular location">
    <subcellularLocation>
        <location evidence="5">Cell membrane</location>
        <topology evidence="5">Peripheral membrane protein</topology>
        <orientation evidence="5">Cytoplasmic side</orientation>
    </subcellularLocation>
    <text evidence="5">Localizes to the Z ring in an FtsZ-dependent manner. Targeted to the membrane through a conserved C-terminal amphipathic helix.</text>
</comment>
<accession>A0A2H0WKZ8</accession>
<dbReference type="GO" id="GO:0043093">
    <property type="term" value="P:FtsZ-dependent cytokinesis"/>
    <property type="evidence" value="ECO:0007669"/>
    <property type="project" value="UniProtKB-UniRule"/>
</dbReference>
<comment type="subunit">
    <text evidence="5">Self-interacts. Interacts with FtsZ.</text>
</comment>
<proteinExistence type="inferred from homology"/>
<dbReference type="Pfam" id="PF02491">
    <property type="entry name" value="SHS2_FTSA"/>
    <property type="match status" value="1"/>
</dbReference>
<dbReference type="Gene3D" id="3.30.1490.110">
    <property type="match status" value="1"/>
</dbReference>
<evidence type="ECO:0000256" key="1">
    <source>
        <dbReference type="ARBA" id="ARBA00022475"/>
    </source>
</evidence>
<evidence type="ECO:0000256" key="4">
    <source>
        <dbReference type="ARBA" id="ARBA00023306"/>
    </source>
</evidence>
<evidence type="ECO:0000259" key="6">
    <source>
        <dbReference type="SMART" id="SM00842"/>
    </source>
</evidence>
<dbReference type="CDD" id="cd24048">
    <property type="entry name" value="ASKHA_NBD_FtsA"/>
    <property type="match status" value="1"/>
</dbReference>
<dbReference type="Proteomes" id="UP000230353">
    <property type="component" value="Unassembled WGS sequence"/>
</dbReference>
<keyword evidence="1 5" id="KW-1003">Cell membrane</keyword>
<feature type="domain" description="SHS2" evidence="6">
    <location>
        <begin position="6"/>
        <end position="201"/>
    </location>
</feature>
<dbReference type="EMBL" id="PEZL01000039">
    <property type="protein sequence ID" value="PIS13255.1"/>
    <property type="molecule type" value="Genomic_DNA"/>
</dbReference>
<reference evidence="8" key="1">
    <citation type="submission" date="2017-09" db="EMBL/GenBank/DDBJ databases">
        <title>Depth-based differentiation of microbial function through sediment-hosted aquifers and enrichment of novel symbionts in the deep terrestrial subsurface.</title>
        <authorList>
            <person name="Probst A.J."/>
            <person name="Ladd B."/>
            <person name="Jarett J.K."/>
            <person name="Geller-Mcgrath D.E."/>
            <person name="Sieber C.M.K."/>
            <person name="Emerson J.B."/>
            <person name="Anantharaman K."/>
            <person name="Thomas B.C."/>
            <person name="Malmstrom R."/>
            <person name="Stieglmeier M."/>
            <person name="Klingl A."/>
            <person name="Woyke T."/>
            <person name="Ryan C.M."/>
            <person name="Banfield J.F."/>
        </authorList>
    </citation>
    <scope>NUCLEOTIDE SEQUENCE [LARGE SCALE GENOMIC DNA]</scope>
</reference>
<keyword evidence="2 5" id="KW-0132">Cell division</keyword>
<dbReference type="PIRSF" id="PIRSF003101">
    <property type="entry name" value="FtsA"/>
    <property type="match status" value="1"/>
</dbReference>
<dbReference type="Gene3D" id="3.30.420.40">
    <property type="match status" value="2"/>
</dbReference>
<name>A0A2H0WKZ8_9BACT</name>
<keyword evidence="3 5" id="KW-0472">Membrane</keyword>
<dbReference type="PANTHER" id="PTHR32432:SF4">
    <property type="entry name" value="CELL DIVISION PROTEIN FTSA"/>
    <property type="match status" value="1"/>
</dbReference>
<evidence type="ECO:0000313" key="8">
    <source>
        <dbReference type="Proteomes" id="UP000230353"/>
    </source>
</evidence>
<dbReference type="GO" id="GO:0009898">
    <property type="term" value="C:cytoplasmic side of plasma membrane"/>
    <property type="evidence" value="ECO:0007669"/>
    <property type="project" value="UniProtKB-UniRule"/>
</dbReference>
<dbReference type="PANTHER" id="PTHR32432">
    <property type="entry name" value="CELL DIVISION PROTEIN FTSA-RELATED"/>
    <property type="match status" value="1"/>
</dbReference>
<dbReference type="InterPro" id="IPR003494">
    <property type="entry name" value="SHS2_FtsA"/>
</dbReference>
<dbReference type="SUPFAM" id="SSF53067">
    <property type="entry name" value="Actin-like ATPase domain"/>
    <property type="match status" value="2"/>
</dbReference>
<comment type="function">
    <text evidence="5">Cell division protein that is involved in the assembly of the Z ring. May serve as a membrane anchor for the Z ring.</text>
</comment>
<dbReference type="InterPro" id="IPR020823">
    <property type="entry name" value="Cell_div_FtsA"/>
</dbReference>
<dbReference type="SMART" id="SM00842">
    <property type="entry name" value="FtsA"/>
    <property type="match status" value="1"/>
</dbReference>
<dbReference type="GO" id="GO:0032153">
    <property type="term" value="C:cell division site"/>
    <property type="evidence" value="ECO:0007669"/>
    <property type="project" value="UniProtKB-UniRule"/>
</dbReference>
<comment type="caution">
    <text evidence="7">The sequence shown here is derived from an EMBL/GenBank/DDBJ whole genome shotgun (WGS) entry which is preliminary data.</text>
</comment>
<dbReference type="AlphaFoldDB" id="A0A2H0WKZ8"/>
<protein>
    <recommendedName>
        <fullName evidence="5">Cell division protein FtsA</fullName>
    </recommendedName>
</protein>
<comment type="similarity">
    <text evidence="5">Belongs to the FtsA/MreB family.</text>
</comment>
<evidence type="ECO:0000313" key="7">
    <source>
        <dbReference type="EMBL" id="PIS13255.1"/>
    </source>
</evidence>
<gene>
    <name evidence="5 7" type="primary">ftsA</name>
    <name evidence="7" type="ORF">COT67_02750</name>
</gene>
<dbReference type="NCBIfam" id="TIGR01174">
    <property type="entry name" value="ftsA"/>
    <property type="match status" value="1"/>
</dbReference>
<dbReference type="Pfam" id="PF14450">
    <property type="entry name" value="FtsA"/>
    <property type="match status" value="1"/>
</dbReference>
<evidence type="ECO:0000256" key="3">
    <source>
        <dbReference type="ARBA" id="ARBA00023136"/>
    </source>
</evidence>
<sequence>MKREVVMAIDVGTATVKTIIAERRKDEAMPYILGTGISPSHGVRRGCVINAHDVASAIKNSVKKAYETSDIKPHKAFISIGSTDVEGARSKGSVMVSRADHEISENDIKRALKQGETQLNRDSSSYLLNRDILHVFPISYALDGEEIIGNPIGMRGEKLEVDTLFITALSKHINSLIKSMDLAGIEVEDVAADCWAMSQILTSEKEKEVGCMLINVGGDTSSIIAFEEGSPISVEVFPIGSHHITYDIASGLQIVLPEAEELKISYGSDVSIKRKLSSIIEPRLNDIFELVDRHLNKIKRSKLLPAGVILTGGGTNLKGIDEIARKTLQLPVQLVQPKFPGYSKETTENPTWSVALGLCLIGLNEGSPPSAFGFGSKIKNGISKIFKNFLP</sequence>